<evidence type="ECO:0000259" key="2">
    <source>
        <dbReference type="PROSITE" id="PS51819"/>
    </source>
</evidence>
<gene>
    <name evidence="3" type="ORF">H1191_19780</name>
</gene>
<comment type="caution">
    <text evidence="3">The sequence shown here is derived from an EMBL/GenBank/DDBJ whole genome shotgun (WGS) entry which is preliminary data.</text>
</comment>
<dbReference type="Gene3D" id="3.10.180.10">
    <property type="entry name" value="2,3-Dihydroxybiphenyl 1,2-Dioxygenase, domain 1"/>
    <property type="match status" value="1"/>
</dbReference>
<dbReference type="InterPro" id="IPR018146">
    <property type="entry name" value="Glyoxalase_1_CS"/>
</dbReference>
<keyword evidence="4" id="KW-1185">Reference proteome</keyword>
<dbReference type="Proteomes" id="UP000535491">
    <property type="component" value="Unassembled WGS sequence"/>
</dbReference>
<dbReference type="SUPFAM" id="SSF54593">
    <property type="entry name" value="Glyoxalase/Bleomycin resistance protein/Dihydroxybiphenyl dioxygenase"/>
    <property type="match status" value="1"/>
</dbReference>
<dbReference type="PANTHER" id="PTHR43048">
    <property type="entry name" value="METHYLMALONYL-COA EPIMERASE"/>
    <property type="match status" value="1"/>
</dbReference>
<dbReference type="RefSeq" id="WP_181754977.1">
    <property type="nucleotide sequence ID" value="NZ_JACEIQ010000039.1"/>
</dbReference>
<dbReference type="InterPro" id="IPR037523">
    <property type="entry name" value="VOC_core"/>
</dbReference>
<dbReference type="PANTHER" id="PTHR43048:SF3">
    <property type="entry name" value="METHYLMALONYL-COA EPIMERASE, MITOCHONDRIAL"/>
    <property type="match status" value="1"/>
</dbReference>
<evidence type="ECO:0000256" key="1">
    <source>
        <dbReference type="ARBA" id="ARBA00022723"/>
    </source>
</evidence>
<proteinExistence type="predicted"/>
<dbReference type="Pfam" id="PF00903">
    <property type="entry name" value="Glyoxalase"/>
    <property type="match status" value="1"/>
</dbReference>
<organism evidence="3 4">
    <name type="scientific">Paenactinomyces guangxiensis</name>
    <dbReference type="NCBI Taxonomy" id="1490290"/>
    <lineage>
        <taxon>Bacteria</taxon>
        <taxon>Bacillati</taxon>
        <taxon>Bacillota</taxon>
        <taxon>Bacilli</taxon>
        <taxon>Bacillales</taxon>
        <taxon>Thermoactinomycetaceae</taxon>
        <taxon>Paenactinomyces</taxon>
    </lineage>
</organism>
<evidence type="ECO:0000313" key="3">
    <source>
        <dbReference type="EMBL" id="MBA4496501.1"/>
    </source>
</evidence>
<reference evidence="3 4" key="1">
    <citation type="submission" date="2020-07" db="EMBL/GenBank/DDBJ databases">
        <authorList>
            <person name="Feng H."/>
        </authorList>
    </citation>
    <scope>NUCLEOTIDE SEQUENCE [LARGE SCALE GENOMIC DNA]</scope>
    <source>
        <strain evidence="4">s-10</strain>
    </source>
</reference>
<dbReference type="PROSITE" id="PS00934">
    <property type="entry name" value="GLYOXALASE_I_1"/>
    <property type="match status" value="1"/>
</dbReference>
<keyword evidence="1" id="KW-0479">Metal-binding</keyword>
<protein>
    <submittedName>
        <fullName evidence="3">VOC family protein</fullName>
    </submittedName>
</protein>
<name>A0A7W2A9D9_9BACL</name>
<feature type="domain" description="VOC" evidence="2">
    <location>
        <begin position="1"/>
        <end position="115"/>
    </location>
</feature>
<dbReference type="GO" id="GO:0046491">
    <property type="term" value="P:L-methylmalonyl-CoA metabolic process"/>
    <property type="evidence" value="ECO:0007669"/>
    <property type="project" value="TreeGrafter"/>
</dbReference>
<dbReference type="InterPro" id="IPR051785">
    <property type="entry name" value="MMCE/EMCE_epimerase"/>
</dbReference>
<dbReference type="GO" id="GO:0046872">
    <property type="term" value="F:metal ion binding"/>
    <property type="evidence" value="ECO:0007669"/>
    <property type="project" value="UniProtKB-KW"/>
</dbReference>
<sequence>MLHHVGIEVRNLQRSIQFYRKWFGFLVERTEILGGERLAFLKLNDFRIELVEDYPRSSGFSIVHLAFQVKDLKKTIEEMKKQGLKITEPVAHLENGWRNAFIQGPDQEEIELIEFPDQ</sequence>
<dbReference type="InterPro" id="IPR004360">
    <property type="entry name" value="Glyas_Fos-R_dOase_dom"/>
</dbReference>
<accession>A0A7W2A9D9</accession>
<dbReference type="GO" id="GO:0004462">
    <property type="term" value="F:lactoylglutathione lyase activity"/>
    <property type="evidence" value="ECO:0007669"/>
    <property type="project" value="InterPro"/>
</dbReference>
<dbReference type="GO" id="GO:0004493">
    <property type="term" value="F:methylmalonyl-CoA epimerase activity"/>
    <property type="evidence" value="ECO:0007669"/>
    <property type="project" value="TreeGrafter"/>
</dbReference>
<dbReference type="PROSITE" id="PS51819">
    <property type="entry name" value="VOC"/>
    <property type="match status" value="1"/>
</dbReference>
<dbReference type="AlphaFoldDB" id="A0A7W2A9D9"/>
<dbReference type="InterPro" id="IPR029068">
    <property type="entry name" value="Glyas_Bleomycin-R_OHBP_Dase"/>
</dbReference>
<evidence type="ECO:0000313" key="4">
    <source>
        <dbReference type="Proteomes" id="UP000535491"/>
    </source>
</evidence>
<dbReference type="EMBL" id="JACEIQ010000039">
    <property type="protein sequence ID" value="MBA4496501.1"/>
    <property type="molecule type" value="Genomic_DNA"/>
</dbReference>